<feature type="region of interest" description="Disordered" evidence="6">
    <location>
        <begin position="81"/>
        <end position="108"/>
    </location>
</feature>
<dbReference type="InterPro" id="IPR051100">
    <property type="entry name" value="DnaJ_subfamily_B/C"/>
</dbReference>
<name>A0A034W1R9_BACDO</name>
<dbReference type="CDD" id="cd06257">
    <property type="entry name" value="DnaJ"/>
    <property type="match status" value="1"/>
</dbReference>
<gene>
    <name evidence="9" type="primary">DJB12</name>
    <name evidence="10" type="synonym">LOC105227762</name>
</gene>
<feature type="domain" description="J" evidence="8">
    <location>
        <begin position="150"/>
        <end position="214"/>
    </location>
</feature>
<dbReference type="PRINTS" id="PR00625">
    <property type="entry name" value="JDOMAIN"/>
</dbReference>
<dbReference type="SMART" id="SM00271">
    <property type="entry name" value="DnaJ"/>
    <property type="match status" value="1"/>
</dbReference>
<dbReference type="InterPro" id="IPR019734">
    <property type="entry name" value="TPR_rpt"/>
</dbReference>
<evidence type="ECO:0000313" key="9">
    <source>
        <dbReference type="EMBL" id="JAC48085.1"/>
    </source>
</evidence>
<comment type="subcellular location">
    <subcellularLocation>
        <location evidence="1">Membrane</location>
        <topology evidence="1">Single-pass membrane protein</topology>
    </subcellularLocation>
</comment>
<dbReference type="GO" id="GO:0005789">
    <property type="term" value="C:endoplasmic reticulum membrane"/>
    <property type="evidence" value="ECO:0007669"/>
    <property type="project" value="TreeGrafter"/>
</dbReference>
<dbReference type="Pfam" id="PF00226">
    <property type="entry name" value="DnaJ"/>
    <property type="match status" value="1"/>
</dbReference>
<keyword evidence="4 7" id="KW-0472">Membrane</keyword>
<sequence>MATADGINTPPSATTAKTTQMDAQQQEEAQRYINVALREINTGNYDNAIKLLRKAKELYPDSQADELQELLTKLNASATATQQQSAEGATTSGYAGTANAAYGSDSPTRLRQRCQNSQTKNINNNSDASAPHGYTRDQLDLVKRINKCKNFYQVLNVSRTATDSDIKRAYKRLALQLHPDKNQAPGAAEAFKLLANAVAVLTDERRRKDYDASGANTLTTHASSTNLGANHQHEHYNGAYFHGGTTFESAFGDDITAEELFNIFFGNFPPHARPSQRRPYQPANQRQPQERNQQPSLAFGLILVLILISMFSSFLTSDPFYSLVQSSKYPVQRETQHLSVPYYVKTSFSGDYQGSLGRLENSVEEDFIYTMKQNCYRERSYREGMMARARSYGSSMKFAQAQALKMPSCEKLSKIGITRYSLY</sequence>
<keyword evidence="5" id="KW-0802">TPR repeat</keyword>
<reference evidence="9" key="1">
    <citation type="journal article" date="2014" name="BMC Genomics">
        <title>Characterizing the developmental transcriptome of the oriental fruit fly, Bactrocera dorsalis (Diptera: Tephritidae) through comparative genomic analysis with Drosophila melanogaster utilizing modENCODE datasets.</title>
        <authorList>
            <person name="Geib S.M."/>
            <person name="Calla B."/>
            <person name="Hall B."/>
            <person name="Hou S."/>
            <person name="Manoukis N.C."/>
        </authorList>
    </citation>
    <scope>NUCLEOTIDE SEQUENCE</scope>
    <source>
        <strain evidence="9">Punador</strain>
    </source>
</reference>
<dbReference type="Gene3D" id="1.10.287.110">
    <property type="entry name" value="DnaJ domain"/>
    <property type="match status" value="1"/>
</dbReference>
<organism evidence="9">
    <name type="scientific">Bactrocera dorsalis</name>
    <name type="common">Oriental fruit fly</name>
    <name type="synonym">Dacus dorsalis</name>
    <dbReference type="NCBI Taxonomy" id="27457"/>
    <lineage>
        <taxon>Eukaryota</taxon>
        <taxon>Metazoa</taxon>
        <taxon>Ecdysozoa</taxon>
        <taxon>Arthropoda</taxon>
        <taxon>Hexapoda</taxon>
        <taxon>Insecta</taxon>
        <taxon>Pterygota</taxon>
        <taxon>Neoptera</taxon>
        <taxon>Endopterygota</taxon>
        <taxon>Diptera</taxon>
        <taxon>Brachycera</taxon>
        <taxon>Muscomorpha</taxon>
        <taxon>Tephritoidea</taxon>
        <taxon>Tephritidae</taxon>
        <taxon>Bactrocera</taxon>
        <taxon>Bactrocera</taxon>
    </lineage>
</organism>
<evidence type="ECO:0000256" key="5">
    <source>
        <dbReference type="PROSITE-ProRule" id="PRU00339"/>
    </source>
</evidence>
<keyword evidence="3 7" id="KW-1133">Transmembrane helix</keyword>
<dbReference type="InterPro" id="IPR001623">
    <property type="entry name" value="DnaJ_domain"/>
</dbReference>
<dbReference type="SUPFAM" id="SSF46565">
    <property type="entry name" value="Chaperone J-domain"/>
    <property type="match status" value="1"/>
</dbReference>
<keyword evidence="2 7" id="KW-0812">Transmembrane</keyword>
<feature type="transmembrane region" description="Helical" evidence="7">
    <location>
        <begin position="297"/>
        <end position="316"/>
    </location>
</feature>
<dbReference type="EMBL" id="GAKP01010867">
    <property type="protein sequence ID" value="JAC48085.1"/>
    <property type="molecule type" value="Transcribed_RNA"/>
</dbReference>
<protein>
    <submittedName>
        <fullName evidence="9">DnaJ-like protein subfamily B member 12</fullName>
    </submittedName>
    <submittedName>
        <fullName evidence="10">dnaJ homolog subfamily B member 12</fullName>
    </submittedName>
</protein>
<accession>A0A034W1R9</accession>
<dbReference type="GO" id="GO:0071218">
    <property type="term" value="P:cellular response to misfolded protein"/>
    <property type="evidence" value="ECO:0007669"/>
    <property type="project" value="TreeGrafter"/>
</dbReference>
<evidence type="ECO:0000256" key="1">
    <source>
        <dbReference type="ARBA" id="ARBA00004167"/>
    </source>
</evidence>
<dbReference type="Pfam" id="PF09320">
    <property type="entry name" value="DUF1977"/>
    <property type="match status" value="1"/>
</dbReference>
<feature type="region of interest" description="Disordered" evidence="6">
    <location>
        <begin position="273"/>
        <end position="292"/>
    </location>
</feature>
<reference evidence="10" key="2">
    <citation type="submission" date="2022-04" db="UniProtKB">
        <authorList>
            <consortium name="RefSeq"/>
        </authorList>
    </citation>
    <scope>IDENTIFICATION</scope>
    <source>
        <strain evidence="10">Punador</strain>
    </source>
</reference>
<dbReference type="PANTHER" id="PTHR43908">
    <property type="entry name" value="AT29763P-RELATED"/>
    <property type="match status" value="1"/>
</dbReference>
<evidence type="ECO:0000256" key="7">
    <source>
        <dbReference type="SAM" id="Phobius"/>
    </source>
</evidence>
<dbReference type="PANTHER" id="PTHR43908:SF3">
    <property type="entry name" value="AT29763P-RELATED"/>
    <property type="match status" value="1"/>
</dbReference>
<dbReference type="AlphaFoldDB" id="A0A034W1R9"/>
<evidence type="ECO:0000256" key="4">
    <source>
        <dbReference type="ARBA" id="ARBA00023136"/>
    </source>
</evidence>
<feature type="compositionally biased region" description="Polar residues" evidence="6">
    <location>
        <begin position="9"/>
        <end position="25"/>
    </location>
</feature>
<evidence type="ECO:0000313" key="10">
    <source>
        <dbReference type="RefSeq" id="XP_019846419.1"/>
    </source>
</evidence>
<evidence type="ECO:0000256" key="6">
    <source>
        <dbReference type="SAM" id="MobiDB-lite"/>
    </source>
</evidence>
<evidence type="ECO:0000256" key="3">
    <source>
        <dbReference type="ARBA" id="ARBA00022989"/>
    </source>
</evidence>
<dbReference type="OrthoDB" id="442087at2759"/>
<feature type="compositionally biased region" description="Low complexity" evidence="6">
    <location>
        <begin position="81"/>
        <end position="92"/>
    </location>
</feature>
<dbReference type="InterPro" id="IPR015399">
    <property type="entry name" value="DUF1977_DnaJ-like"/>
</dbReference>
<feature type="compositionally biased region" description="Low complexity" evidence="6">
    <location>
        <begin position="281"/>
        <end position="292"/>
    </location>
</feature>
<evidence type="ECO:0000256" key="2">
    <source>
        <dbReference type="ARBA" id="ARBA00022692"/>
    </source>
</evidence>
<dbReference type="GO" id="GO:0030544">
    <property type="term" value="F:Hsp70 protein binding"/>
    <property type="evidence" value="ECO:0007669"/>
    <property type="project" value="TreeGrafter"/>
</dbReference>
<feature type="region of interest" description="Disordered" evidence="6">
    <location>
        <begin position="1"/>
        <end position="25"/>
    </location>
</feature>
<feature type="repeat" description="TPR" evidence="5">
    <location>
        <begin position="29"/>
        <end position="62"/>
    </location>
</feature>
<dbReference type="PROSITE" id="PS50005">
    <property type="entry name" value="TPR"/>
    <property type="match status" value="1"/>
</dbReference>
<proteinExistence type="predicted"/>
<dbReference type="RefSeq" id="XP_019846419.1">
    <property type="nucleotide sequence ID" value="XM_019990860.2"/>
</dbReference>
<dbReference type="PROSITE" id="PS50076">
    <property type="entry name" value="DNAJ_2"/>
    <property type="match status" value="1"/>
</dbReference>
<dbReference type="InterPro" id="IPR036869">
    <property type="entry name" value="J_dom_sf"/>
</dbReference>
<evidence type="ECO:0000259" key="8">
    <source>
        <dbReference type="PROSITE" id="PS50076"/>
    </source>
</evidence>